<sequence>MDETKLQIQTHTQPDSVHPVTQYIYPCSGCKSRVVRNSREELLAAFTSVSDGQFMRSCHRCRAKGIQNRKRRREELSEQQTAQAVAAAAAAAAAASSGGDMDPVQIAEAVASATQQYKAAAAAAAAGGPGSSNPGEDDEDDEERQHGGTVDYLSRCTTYEEFLSSLQEFMVTHDQHGEFDINQPAARFRITLMSETVLPRTETCPARTVDAVTRDTHESQKLAALMIRDALYDATGYFFQLRKGGRPHPDGGKYNFSCSRAEERKGAYDRTKRMREGGGVRQRRTKTREFFKCEGRVMMCFSRTNSWITLAYAHRSHPETPKIHEKKERSTVTEEGLPIQTKTTPQQQPPAPTAGPTVSSQLQQHQQQAQHQHLPTPQLHHLQQQQQHHHHPTQQTHGLLAVQQHMQQQSQQIDPALMGAEALAHVSQQHQQQQQQHGTYPGQYGSG</sequence>
<dbReference type="GeneID" id="90035323"/>
<accession>A0ABR1F922</accession>
<keyword evidence="3" id="KW-1185">Reference proteome</keyword>
<dbReference type="PANTHER" id="PTHR46827:SF1">
    <property type="entry name" value="HEAT SHOCK PROTEIN DDB_G0288861-RELATED"/>
    <property type="match status" value="1"/>
</dbReference>
<feature type="compositionally biased region" description="Low complexity" evidence="1">
    <location>
        <begin position="393"/>
        <end position="412"/>
    </location>
</feature>
<proteinExistence type="predicted"/>
<organism evidence="2 3">
    <name type="scientific">Myxozyma melibiosi</name>
    <dbReference type="NCBI Taxonomy" id="54550"/>
    <lineage>
        <taxon>Eukaryota</taxon>
        <taxon>Fungi</taxon>
        <taxon>Dikarya</taxon>
        <taxon>Ascomycota</taxon>
        <taxon>Saccharomycotina</taxon>
        <taxon>Lipomycetes</taxon>
        <taxon>Lipomycetales</taxon>
        <taxon>Lipomycetaceae</taxon>
        <taxon>Myxozyma</taxon>
    </lineage>
</organism>
<feature type="compositionally biased region" description="Low complexity" evidence="1">
    <location>
        <begin position="354"/>
        <end position="386"/>
    </location>
</feature>
<evidence type="ECO:0000313" key="2">
    <source>
        <dbReference type="EMBL" id="KAK7205593.1"/>
    </source>
</evidence>
<feature type="region of interest" description="Disordered" evidence="1">
    <location>
        <begin position="122"/>
        <end position="150"/>
    </location>
</feature>
<name>A0ABR1F922_9ASCO</name>
<dbReference type="EMBL" id="JBBJBU010000005">
    <property type="protein sequence ID" value="KAK7205593.1"/>
    <property type="molecule type" value="Genomic_DNA"/>
</dbReference>
<feature type="compositionally biased region" description="Basic and acidic residues" evidence="1">
    <location>
        <begin position="316"/>
        <end position="332"/>
    </location>
</feature>
<evidence type="ECO:0000256" key="1">
    <source>
        <dbReference type="SAM" id="MobiDB-lite"/>
    </source>
</evidence>
<dbReference type="PANTHER" id="PTHR46827">
    <property type="entry name" value="HEAT SHOCK PROTEIN DDB_G0288861-RELATED"/>
    <property type="match status" value="1"/>
</dbReference>
<gene>
    <name evidence="2" type="ORF">BZA70DRAFT_164277</name>
</gene>
<evidence type="ECO:0000313" key="3">
    <source>
        <dbReference type="Proteomes" id="UP001498771"/>
    </source>
</evidence>
<feature type="compositionally biased region" description="Low complexity" evidence="1">
    <location>
        <begin position="428"/>
        <end position="437"/>
    </location>
</feature>
<comment type="caution">
    <text evidence="2">The sequence shown here is derived from an EMBL/GenBank/DDBJ whole genome shotgun (WGS) entry which is preliminary data.</text>
</comment>
<dbReference type="Proteomes" id="UP001498771">
    <property type="component" value="Unassembled WGS sequence"/>
</dbReference>
<feature type="region of interest" description="Disordered" evidence="1">
    <location>
        <begin position="316"/>
        <end position="447"/>
    </location>
</feature>
<dbReference type="RefSeq" id="XP_064768626.1">
    <property type="nucleotide sequence ID" value="XM_064909811.1"/>
</dbReference>
<protein>
    <submittedName>
        <fullName evidence="2">Uncharacterized protein</fullName>
    </submittedName>
</protein>
<reference evidence="2 3" key="1">
    <citation type="submission" date="2024-03" db="EMBL/GenBank/DDBJ databases">
        <title>Genome-scale model development and genomic sequencing of the oleaginous clade Lipomyces.</title>
        <authorList>
            <consortium name="Lawrence Berkeley National Laboratory"/>
            <person name="Czajka J.J."/>
            <person name="Han Y."/>
            <person name="Kim J."/>
            <person name="Mondo S.J."/>
            <person name="Hofstad B.A."/>
            <person name="Robles A."/>
            <person name="Haridas S."/>
            <person name="Riley R."/>
            <person name="LaButti K."/>
            <person name="Pangilinan J."/>
            <person name="Andreopoulos W."/>
            <person name="Lipzen A."/>
            <person name="Yan J."/>
            <person name="Wang M."/>
            <person name="Ng V."/>
            <person name="Grigoriev I.V."/>
            <person name="Spatafora J.W."/>
            <person name="Magnuson J.K."/>
            <person name="Baker S.E."/>
            <person name="Pomraning K.R."/>
        </authorList>
    </citation>
    <scope>NUCLEOTIDE SEQUENCE [LARGE SCALE GENOMIC DNA]</scope>
    <source>
        <strain evidence="2 3">Phaff 52-87</strain>
    </source>
</reference>
<dbReference type="InterPro" id="IPR051779">
    <property type="entry name" value="HspG1-11-like"/>
</dbReference>